<name>A0A3Q1FMN2_9TELE</name>
<dbReference type="PANTHER" id="PTHR10460">
    <property type="entry name" value="ABL INTERACTOR FAMILY MEMBER"/>
    <property type="match status" value="1"/>
</dbReference>
<comment type="similarity">
    <text evidence="4">Belongs to the ABI family.</text>
</comment>
<dbReference type="InterPro" id="IPR035725">
    <property type="entry name" value="Abi1_SH3"/>
</dbReference>
<dbReference type="SUPFAM" id="SSF50044">
    <property type="entry name" value="SH3-domain"/>
    <property type="match status" value="1"/>
</dbReference>
<dbReference type="PRINTS" id="PR00452">
    <property type="entry name" value="SH3DOMAIN"/>
</dbReference>
<evidence type="ECO:0000259" key="14">
    <source>
        <dbReference type="PROSITE" id="PS50192"/>
    </source>
</evidence>
<feature type="compositionally biased region" description="Pro residues" evidence="12">
    <location>
        <begin position="274"/>
        <end position="283"/>
    </location>
</feature>
<feature type="compositionally biased region" description="Polar residues" evidence="12">
    <location>
        <begin position="218"/>
        <end position="231"/>
    </location>
</feature>
<comment type="subcellular location">
    <subcellularLocation>
        <location evidence="2">Cell projection</location>
        <location evidence="2">Filopodium</location>
    </subcellularLocation>
    <subcellularLocation>
        <location evidence="3">Cell projection</location>
        <location evidence="3">Lamellipodium</location>
    </subcellularLocation>
    <subcellularLocation>
        <location evidence="1">Cytoplasm</location>
        <location evidence="1">Cytoskeleton</location>
    </subcellularLocation>
</comment>
<dbReference type="GO" id="GO:0030175">
    <property type="term" value="C:filopodium"/>
    <property type="evidence" value="ECO:0007669"/>
    <property type="project" value="UniProtKB-SubCell"/>
</dbReference>
<dbReference type="PROSITE" id="PS50002">
    <property type="entry name" value="SH3"/>
    <property type="match status" value="1"/>
</dbReference>
<dbReference type="AlphaFoldDB" id="A0A3Q1FMN2"/>
<evidence type="ECO:0000256" key="6">
    <source>
        <dbReference type="ARBA" id="ARBA00022490"/>
    </source>
</evidence>
<proteinExistence type="inferred from homology"/>
<evidence type="ECO:0000313" key="15">
    <source>
        <dbReference type="Ensembl" id="ENSAPOP00000016937.1"/>
    </source>
</evidence>
<dbReference type="GO" id="GO:0001764">
    <property type="term" value="P:neuron migration"/>
    <property type="evidence" value="ECO:0007669"/>
    <property type="project" value="TreeGrafter"/>
</dbReference>
<keyword evidence="7" id="KW-0597">Phosphoprotein</keyword>
<keyword evidence="10" id="KW-0966">Cell projection</keyword>
<dbReference type="Proteomes" id="UP000257200">
    <property type="component" value="Unplaced"/>
</dbReference>
<dbReference type="FunFam" id="2.30.30.40:FF:000002">
    <property type="entry name" value="abl interactor 1 isoform X1"/>
    <property type="match status" value="1"/>
</dbReference>
<keyword evidence="5 11" id="KW-0728">SH3 domain</keyword>
<dbReference type="PANTHER" id="PTHR10460:SF40">
    <property type="entry name" value="ABL INTERACTOR 1 ISOFORM X1"/>
    <property type="match status" value="1"/>
</dbReference>
<dbReference type="Gene3D" id="2.30.30.40">
    <property type="entry name" value="SH3 Domains"/>
    <property type="match status" value="1"/>
</dbReference>
<evidence type="ECO:0000256" key="2">
    <source>
        <dbReference type="ARBA" id="ARBA00004486"/>
    </source>
</evidence>
<dbReference type="GO" id="GO:0030027">
    <property type="term" value="C:lamellipodium"/>
    <property type="evidence" value="ECO:0007669"/>
    <property type="project" value="UniProtKB-SubCell"/>
</dbReference>
<keyword evidence="9" id="KW-0206">Cytoskeleton</keyword>
<dbReference type="GO" id="GO:0005856">
    <property type="term" value="C:cytoskeleton"/>
    <property type="evidence" value="ECO:0007669"/>
    <property type="project" value="UniProtKB-SubCell"/>
</dbReference>
<sequence>MAELQMLLEEEIPAGKRALVESYQNLSRVAEYCENNYVQAQDKKKALEETKAYTTQSLASVAYQINALANNVLQLLDIQASQLRRMESSINHISQTVDIHKEKVARREIGILTTNKNTSRTHKIIAPGNMERPVRYIRKPIDYTLLDDVGHGVKQHGNNAAGRGGTISRTNPPTQKPPSPPMAGRGTLGRNTPYKTLEPVKPPVVPNDYMTSPARLGSQHSPARTASLNQRPRTHSGSSGGSGGRESSGGSGVGIPLAVPTPSPPSMGQVTDSPAPPPPPPPEDIGVFEEPAPPPPPPPVDYEEEEAAVVHYSDPYADGDPHWAPKAYLEKVVAIYDYTKDKEDELSFMEGAIIYIIKKNDDGWFEGVCNGVTGLFPGNYVESIMHYAD</sequence>
<dbReference type="SMART" id="SM00326">
    <property type="entry name" value="SH3"/>
    <property type="match status" value="1"/>
</dbReference>
<keyword evidence="8" id="KW-0175">Coiled coil</keyword>
<evidence type="ECO:0000256" key="8">
    <source>
        <dbReference type="ARBA" id="ARBA00023054"/>
    </source>
</evidence>
<feature type="compositionally biased region" description="Pro residues" evidence="12">
    <location>
        <begin position="291"/>
        <end position="300"/>
    </location>
</feature>
<evidence type="ECO:0000256" key="9">
    <source>
        <dbReference type="ARBA" id="ARBA00023212"/>
    </source>
</evidence>
<evidence type="ECO:0000313" key="16">
    <source>
        <dbReference type="Proteomes" id="UP000257200"/>
    </source>
</evidence>
<evidence type="ECO:0000256" key="1">
    <source>
        <dbReference type="ARBA" id="ARBA00004245"/>
    </source>
</evidence>
<evidence type="ECO:0000256" key="12">
    <source>
        <dbReference type="SAM" id="MobiDB-lite"/>
    </source>
</evidence>
<dbReference type="Pfam" id="PF07815">
    <property type="entry name" value="Abi_HHR"/>
    <property type="match status" value="1"/>
</dbReference>
<evidence type="ECO:0000256" key="5">
    <source>
        <dbReference type="ARBA" id="ARBA00022443"/>
    </source>
</evidence>
<dbReference type="InterPro" id="IPR001452">
    <property type="entry name" value="SH3_domain"/>
</dbReference>
<protein>
    <submittedName>
        <fullName evidence="15">Abl-interactor 1b</fullName>
    </submittedName>
</protein>
<evidence type="ECO:0000256" key="4">
    <source>
        <dbReference type="ARBA" id="ARBA00010020"/>
    </source>
</evidence>
<feature type="domain" description="SH3" evidence="13">
    <location>
        <begin position="327"/>
        <end position="386"/>
    </location>
</feature>
<evidence type="ECO:0000256" key="7">
    <source>
        <dbReference type="ARBA" id="ARBA00022553"/>
    </source>
</evidence>
<reference evidence="15" key="1">
    <citation type="submission" date="2025-08" db="UniProtKB">
        <authorList>
            <consortium name="Ensembl"/>
        </authorList>
    </citation>
    <scope>IDENTIFICATION</scope>
</reference>
<reference evidence="15" key="2">
    <citation type="submission" date="2025-09" db="UniProtKB">
        <authorList>
            <consortium name="Ensembl"/>
        </authorList>
    </citation>
    <scope>IDENTIFICATION</scope>
</reference>
<feature type="compositionally biased region" description="Gly residues" evidence="12">
    <location>
        <begin position="238"/>
        <end position="253"/>
    </location>
</feature>
<dbReference type="CDD" id="cd11971">
    <property type="entry name" value="SH3_Abi1"/>
    <property type="match status" value="1"/>
</dbReference>
<organism evidence="15 16">
    <name type="scientific">Acanthochromis polyacanthus</name>
    <name type="common">spiny chromis</name>
    <dbReference type="NCBI Taxonomy" id="80966"/>
    <lineage>
        <taxon>Eukaryota</taxon>
        <taxon>Metazoa</taxon>
        <taxon>Chordata</taxon>
        <taxon>Craniata</taxon>
        <taxon>Vertebrata</taxon>
        <taxon>Euteleostomi</taxon>
        <taxon>Actinopterygii</taxon>
        <taxon>Neopterygii</taxon>
        <taxon>Teleostei</taxon>
        <taxon>Neoteleostei</taxon>
        <taxon>Acanthomorphata</taxon>
        <taxon>Ovalentaria</taxon>
        <taxon>Pomacentridae</taxon>
        <taxon>Acanthochromis</taxon>
    </lineage>
</organism>
<dbReference type="Gene3D" id="6.10.140.1620">
    <property type="match status" value="1"/>
</dbReference>
<dbReference type="GO" id="GO:0035591">
    <property type="term" value="F:signaling adaptor activity"/>
    <property type="evidence" value="ECO:0007669"/>
    <property type="project" value="TreeGrafter"/>
</dbReference>
<dbReference type="GeneTree" id="ENSGT00940000154811"/>
<dbReference type="GO" id="GO:0017124">
    <property type="term" value="F:SH3 domain binding"/>
    <property type="evidence" value="ECO:0007669"/>
    <property type="project" value="TreeGrafter"/>
</dbReference>
<dbReference type="PROSITE" id="PS50192">
    <property type="entry name" value="T_SNARE"/>
    <property type="match status" value="1"/>
</dbReference>
<feature type="domain" description="T-SNARE coiled-coil homology" evidence="14">
    <location>
        <begin position="45"/>
        <end position="107"/>
    </location>
</feature>
<dbReference type="Pfam" id="PF00018">
    <property type="entry name" value="SH3_1"/>
    <property type="match status" value="1"/>
</dbReference>
<dbReference type="InterPro" id="IPR028457">
    <property type="entry name" value="ABI"/>
</dbReference>
<dbReference type="InterPro" id="IPR012849">
    <property type="entry name" value="Abl-interactor_HHR_dom"/>
</dbReference>
<accession>A0A3Q1FMN2</accession>
<dbReference type="InterPro" id="IPR036028">
    <property type="entry name" value="SH3-like_dom_sf"/>
</dbReference>
<evidence type="ECO:0000256" key="11">
    <source>
        <dbReference type="PROSITE-ProRule" id="PRU00192"/>
    </source>
</evidence>
<evidence type="ECO:0000259" key="13">
    <source>
        <dbReference type="PROSITE" id="PS50002"/>
    </source>
</evidence>
<evidence type="ECO:0000256" key="3">
    <source>
        <dbReference type="ARBA" id="ARBA00004510"/>
    </source>
</evidence>
<keyword evidence="6" id="KW-0963">Cytoplasm</keyword>
<keyword evidence="16" id="KW-1185">Reference proteome</keyword>
<feature type="region of interest" description="Disordered" evidence="12">
    <location>
        <begin position="154"/>
        <end position="300"/>
    </location>
</feature>
<dbReference type="GO" id="GO:0031209">
    <property type="term" value="C:SCAR complex"/>
    <property type="evidence" value="ECO:0007669"/>
    <property type="project" value="TreeGrafter"/>
</dbReference>
<dbReference type="InterPro" id="IPR000727">
    <property type="entry name" value="T_SNARE_dom"/>
</dbReference>
<dbReference type="Ensembl" id="ENSAPOT00000026056.1">
    <property type="protein sequence ID" value="ENSAPOP00000016937.1"/>
    <property type="gene ID" value="ENSAPOG00000020123.1"/>
</dbReference>
<evidence type="ECO:0000256" key="10">
    <source>
        <dbReference type="ARBA" id="ARBA00023273"/>
    </source>
</evidence>